<gene>
    <name evidence="1" type="ORF">Prubr_71990</name>
</gene>
<dbReference type="KEGG" id="pry:Prubr_71990"/>
<keyword evidence="2" id="KW-1185">Reference proteome</keyword>
<dbReference type="EMBL" id="AP023359">
    <property type="protein sequence ID" value="BCJ70178.1"/>
    <property type="molecule type" value="Genomic_DNA"/>
</dbReference>
<evidence type="ECO:0000313" key="1">
    <source>
        <dbReference type="EMBL" id="BCJ70178.1"/>
    </source>
</evidence>
<proteinExistence type="predicted"/>
<protein>
    <submittedName>
        <fullName evidence="1">Uncharacterized protein</fullName>
    </submittedName>
</protein>
<evidence type="ECO:0000313" key="2">
    <source>
        <dbReference type="Proteomes" id="UP000680866"/>
    </source>
</evidence>
<organism evidence="1 2">
    <name type="scientific">Polymorphospora rubra</name>
    <dbReference type="NCBI Taxonomy" id="338584"/>
    <lineage>
        <taxon>Bacteria</taxon>
        <taxon>Bacillati</taxon>
        <taxon>Actinomycetota</taxon>
        <taxon>Actinomycetes</taxon>
        <taxon>Micromonosporales</taxon>
        <taxon>Micromonosporaceae</taxon>
        <taxon>Polymorphospora</taxon>
    </lineage>
</organism>
<dbReference type="AlphaFoldDB" id="A0A810NE63"/>
<sequence length="50" mass="5341">MGWAEAGAATVASPAAMTTAEASPAPILARVRFMRFLLGIDYRRIVTQFG</sequence>
<reference evidence="1" key="1">
    <citation type="submission" date="2020-08" db="EMBL/GenBank/DDBJ databases">
        <title>Whole genome shotgun sequence of Polymorphospora rubra NBRC 101157.</title>
        <authorList>
            <person name="Komaki H."/>
            <person name="Tamura T."/>
        </authorList>
    </citation>
    <scope>NUCLEOTIDE SEQUENCE</scope>
    <source>
        <strain evidence="1">NBRC 101157</strain>
    </source>
</reference>
<accession>A0A810NE63</accession>
<dbReference type="Proteomes" id="UP000680866">
    <property type="component" value="Chromosome"/>
</dbReference>
<name>A0A810NE63_9ACTN</name>